<comment type="similarity">
    <text evidence="1">Belongs to the chaperonin (HSP60) family.</text>
</comment>
<keyword evidence="2" id="KW-0143">Chaperone</keyword>
<dbReference type="Gene3D" id="3.30.260.10">
    <property type="entry name" value="TCP-1-like chaperonin intermediate domain"/>
    <property type="match status" value="1"/>
</dbReference>
<name>A0A7J6HW43_CANSA</name>
<proteinExistence type="inferred from homology"/>
<evidence type="ECO:0000256" key="1">
    <source>
        <dbReference type="ARBA" id="ARBA00006607"/>
    </source>
</evidence>
<dbReference type="EMBL" id="JAATIQ010000022">
    <property type="protein sequence ID" value="KAF4399009.1"/>
    <property type="molecule type" value="Genomic_DNA"/>
</dbReference>
<dbReference type="GO" id="GO:0042026">
    <property type="term" value="P:protein refolding"/>
    <property type="evidence" value="ECO:0007669"/>
    <property type="project" value="InterPro"/>
</dbReference>
<dbReference type="InterPro" id="IPR027413">
    <property type="entry name" value="GROEL-like_equatorial_sf"/>
</dbReference>
<sequence>MNKSTTCATVLTRAIFTEGCKSVAAGMNAMDLRRGITMAVDAVVTNLKSRARMISTSEEIAQQGEETNMSNSIGHNLVNQSLVQSKLNSSGIPANTLFQTPSFNQVATRPRKSQSSKDFSRNSLVIRKSKLAMGSRRSTVPRAVLATDQTSEVMAFAQWKRLAKRELSQFNQNSANFMHDGKTLYNELEVVEGTKLDRGYISPYFITNQKTKNLSVYPHVELFLYIDRNWKIV</sequence>
<dbReference type="InterPro" id="IPR001844">
    <property type="entry name" value="Cpn60/GroEL"/>
</dbReference>
<accession>A0A7J6HW43</accession>
<dbReference type="Proteomes" id="UP000583929">
    <property type="component" value="Unassembled WGS sequence"/>
</dbReference>
<evidence type="ECO:0000256" key="2">
    <source>
        <dbReference type="ARBA" id="ARBA00023186"/>
    </source>
</evidence>
<organism evidence="3 4">
    <name type="scientific">Cannabis sativa</name>
    <name type="common">Hemp</name>
    <name type="synonym">Marijuana</name>
    <dbReference type="NCBI Taxonomy" id="3483"/>
    <lineage>
        <taxon>Eukaryota</taxon>
        <taxon>Viridiplantae</taxon>
        <taxon>Streptophyta</taxon>
        <taxon>Embryophyta</taxon>
        <taxon>Tracheophyta</taxon>
        <taxon>Spermatophyta</taxon>
        <taxon>Magnoliopsida</taxon>
        <taxon>eudicotyledons</taxon>
        <taxon>Gunneridae</taxon>
        <taxon>Pentapetalae</taxon>
        <taxon>rosids</taxon>
        <taxon>fabids</taxon>
        <taxon>Rosales</taxon>
        <taxon>Cannabaceae</taxon>
        <taxon>Cannabis</taxon>
    </lineage>
</organism>
<comment type="caution">
    <text evidence="3">The sequence shown here is derived from an EMBL/GenBank/DDBJ whole genome shotgun (WGS) entry which is preliminary data.</text>
</comment>
<protein>
    <submittedName>
        <fullName evidence="3">Uncharacterized protein</fullName>
    </submittedName>
</protein>
<keyword evidence="4" id="KW-1185">Reference proteome</keyword>
<dbReference type="SUPFAM" id="SSF48592">
    <property type="entry name" value="GroEL equatorial domain-like"/>
    <property type="match status" value="1"/>
</dbReference>
<evidence type="ECO:0000313" key="3">
    <source>
        <dbReference type="EMBL" id="KAF4399009.1"/>
    </source>
</evidence>
<dbReference type="Gene3D" id="1.10.560.10">
    <property type="entry name" value="GroEL-like equatorial domain"/>
    <property type="match status" value="1"/>
</dbReference>
<dbReference type="Gene3D" id="3.50.7.10">
    <property type="entry name" value="GroEL"/>
    <property type="match status" value="1"/>
</dbReference>
<dbReference type="GO" id="GO:0140662">
    <property type="term" value="F:ATP-dependent protein folding chaperone"/>
    <property type="evidence" value="ECO:0007669"/>
    <property type="project" value="InterPro"/>
</dbReference>
<dbReference type="PANTHER" id="PTHR45633">
    <property type="entry name" value="60 KDA HEAT SHOCK PROTEIN, MITOCHONDRIAL"/>
    <property type="match status" value="1"/>
</dbReference>
<dbReference type="AlphaFoldDB" id="A0A7J6HW43"/>
<gene>
    <name evidence="3" type="ORF">G4B88_023603</name>
</gene>
<dbReference type="InterPro" id="IPR027410">
    <property type="entry name" value="TCP-1-like_intermed_sf"/>
</dbReference>
<reference evidence="3 4" key="1">
    <citation type="journal article" date="2020" name="bioRxiv">
        <title>Sequence and annotation of 42 cannabis genomes reveals extensive copy number variation in cannabinoid synthesis and pathogen resistance genes.</title>
        <authorList>
            <person name="Mckernan K.J."/>
            <person name="Helbert Y."/>
            <person name="Kane L.T."/>
            <person name="Ebling H."/>
            <person name="Zhang L."/>
            <person name="Liu B."/>
            <person name="Eaton Z."/>
            <person name="Mclaughlin S."/>
            <person name="Kingan S."/>
            <person name="Baybayan P."/>
            <person name="Concepcion G."/>
            <person name="Jordan M."/>
            <person name="Riva A."/>
            <person name="Barbazuk W."/>
            <person name="Harkins T."/>
        </authorList>
    </citation>
    <scope>NUCLEOTIDE SEQUENCE [LARGE SCALE GENOMIC DNA]</scope>
    <source>
        <strain evidence="4">cv. Jamaican Lion 4</strain>
        <tissue evidence="3">Leaf</tissue>
    </source>
</reference>
<evidence type="ECO:0000313" key="4">
    <source>
        <dbReference type="Proteomes" id="UP000583929"/>
    </source>
</evidence>
<dbReference type="InterPro" id="IPR027409">
    <property type="entry name" value="GroEL-like_apical_dom_sf"/>
</dbReference>